<dbReference type="STRING" id="350688.Clos_0395"/>
<evidence type="ECO:0000256" key="3">
    <source>
        <dbReference type="ARBA" id="ARBA00011750"/>
    </source>
</evidence>
<evidence type="ECO:0000256" key="9">
    <source>
        <dbReference type="ARBA" id="ARBA00022842"/>
    </source>
</evidence>
<dbReference type="FunFam" id="3.40.50.20:FF:000010">
    <property type="entry name" value="Propionyl-CoA carboxylase subunit alpha"/>
    <property type="match status" value="1"/>
</dbReference>
<evidence type="ECO:0000256" key="2">
    <source>
        <dbReference type="ARBA" id="ARBA00004956"/>
    </source>
</evidence>
<dbReference type="PANTHER" id="PTHR48095">
    <property type="entry name" value="PYRUVATE CARBOXYLASE SUBUNIT A"/>
    <property type="match status" value="1"/>
</dbReference>
<dbReference type="RefSeq" id="WP_012158272.1">
    <property type="nucleotide sequence ID" value="NC_009922.1"/>
</dbReference>
<evidence type="ECO:0000256" key="6">
    <source>
        <dbReference type="ARBA" id="ARBA00022723"/>
    </source>
</evidence>
<evidence type="ECO:0000256" key="4">
    <source>
        <dbReference type="ARBA" id="ARBA00013263"/>
    </source>
</evidence>
<evidence type="ECO:0000256" key="11">
    <source>
        <dbReference type="ARBA" id="ARBA00048600"/>
    </source>
</evidence>
<comment type="pathway">
    <text evidence="2 13">Lipid metabolism; malonyl-CoA biosynthesis; malonyl-CoA from acetyl-CoA: step 1/1.</text>
</comment>
<keyword evidence="13" id="KW-0444">Lipid biosynthesis</keyword>
<dbReference type="Gene3D" id="3.30.470.20">
    <property type="entry name" value="ATP-grasp fold, B domain"/>
    <property type="match status" value="1"/>
</dbReference>
<dbReference type="EMBL" id="CP000853">
    <property type="protein sequence ID" value="ABW17957.1"/>
    <property type="molecule type" value="Genomic_DNA"/>
</dbReference>
<keyword evidence="13" id="KW-0275">Fatty acid biosynthesis</keyword>
<dbReference type="InterPro" id="IPR011764">
    <property type="entry name" value="Biotin_carboxylation_dom"/>
</dbReference>
<dbReference type="OrthoDB" id="9807469at2"/>
<dbReference type="PROSITE" id="PS50979">
    <property type="entry name" value="BC"/>
    <property type="match status" value="1"/>
</dbReference>
<dbReference type="HOGENOM" id="CLU_000395_3_2_9"/>
<evidence type="ECO:0000259" key="15">
    <source>
        <dbReference type="PROSITE" id="PS50979"/>
    </source>
</evidence>
<keyword evidence="13" id="KW-0443">Lipid metabolism</keyword>
<dbReference type="KEGG" id="aoe:Clos_0395"/>
<dbReference type="eggNOG" id="COG0439">
    <property type="taxonomic scope" value="Bacteria"/>
</dbReference>
<dbReference type="PROSITE" id="PS00866">
    <property type="entry name" value="CPSASE_1"/>
    <property type="match status" value="1"/>
</dbReference>
<evidence type="ECO:0000256" key="5">
    <source>
        <dbReference type="ARBA" id="ARBA00022598"/>
    </source>
</evidence>
<dbReference type="GO" id="GO:0046872">
    <property type="term" value="F:metal ion binding"/>
    <property type="evidence" value="ECO:0007669"/>
    <property type="project" value="UniProtKB-KW"/>
</dbReference>
<dbReference type="Proteomes" id="UP000000269">
    <property type="component" value="Chromosome"/>
</dbReference>
<reference evidence="17" key="1">
    <citation type="submission" date="2007-10" db="EMBL/GenBank/DDBJ databases">
        <title>Complete genome of Alkaliphilus oremlandii OhILAs.</title>
        <authorList>
            <person name="Copeland A."/>
            <person name="Lucas S."/>
            <person name="Lapidus A."/>
            <person name="Barry K."/>
            <person name="Detter J.C."/>
            <person name="Glavina del Rio T."/>
            <person name="Hammon N."/>
            <person name="Israni S."/>
            <person name="Dalin E."/>
            <person name="Tice H."/>
            <person name="Pitluck S."/>
            <person name="Chain P."/>
            <person name="Malfatti S."/>
            <person name="Shin M."/>
            <person name="Vergez L."/>
            <person name="Schmutz J."/>
            <person name="Larimer F."/>
            <person name="Land M."/>
            <person name="Hauser L."/>
            <person name="Kyrpides N."/>
            <person name="Mikhailova N."/>
            <person name="Stolz J.F."/>
            <person name="Dawson A."/>
            <person name="Fisher E."/>
            <person name="Crable B."/>
            <person name="Perera E."/>
            <person name="Lisak J."/>
            <person name="Ranganathan M."/>
            <person name="Basu P."/>
            <person name="Richardson P."/>
        </authorList>
    </citation>
    <scope>NUCLEOTIDE SEQUENCE [LARGE SCALE GENOMIC DNA]</scope>
    <source>
        <strain evidence="17">OhILAs</strain>
    </source>
</reference>
<dbReference type="PROSITE" id="PS00867">
    <property type="entry name" value="CPSASE_2"/>
    <property type="match status" value="1"/>
</dbReference>
<dbReference type="GO" id="GO:0005524">
    <property type="term" value="F:ATP binding"/>
    <property type="evidence" value="ECO:0007669"/>
    <property type="project" value="UniProtKB-UniRule"/>
</dbReference>
<dbReference type="PANTHER" id="PTHR48095:SF2">
    <property type="entry name" value="BIOTIN CARBOXYLASE, CHLOROPLASTIC"/>
    <property type="match status" value="1"/>
</dbReference>
<dbReference type="FunFam" id="3.30.1490.20:FF:000018">
    <property type="entry name" value="Biotin carboxylase"/>
    <property type="match status" value="1"/>
</dbReference>
<dbReference type="Pfam" id="PF02786">
    <property type="entry name" value="CPSase_L_D2"/>
    <property type="match status" value="1"/>
</dbReference>
<name>A8MLP0_ALKOO</name>
<evidence type="ECO:0000256" key="7">
    <source>
        <dbReference type="ARBA" id="ARBA00022741"/>
    </source>
</evidence>
<dbReference type="NCBIfam" id="TIGR00514">
    <property type="entry name" value="accC"/>
    <property type="match status" value="1"/>
</dbReference>
<dbReference type="NCBIfam" id="NF004085">
    <property type="entry name" value="PRK05586.1"/>
    <property type="match status" value="1"/>
</dbReference>
<keyword evidence="13" id="KW-0276">Fatty acid metabolism</keyword>
<keyword evidence="5 13" id="KW-0436">Ligase</keyword>
<dbReference type="InterPro" id="IPR016185">
    <property type="entry name" value="PreATP-grasp_dom_sf"/>
</dbReference>
<dbReference type="InterPro" id="IPR005482">
    <property type="entry name" value="Biotin_COase_C"/>
</dbReference>
<evidence type="ECO:0000256" key="8">
    <source>
        <dbReference type="ARBA" id="ARBA00022840"/>
    </source>
</evidence>
<keyword evidence="7 12" id="KW-0547">Nucleotide-binding</keyword>
<comment type="catalytic activity">
    <reaction evidence="11 13">
        <text>N(6)-biotinyl-L-lysyl-[protein] + hydrogencarbonate + ATP = N(6)-carboxybiotinyl-L-lysyl-[protein] + ADP + phosphate + H(+)</text>
        <dbReference type="Rhea" id="RHEA:13501"/>
        <dbReference type="Rhea" id="RHEA-COMP:10505"/>
        <dbReference type="Rhea" id="RHEA-COMP:10506"/>
        <dbReference type="ChEBI" id="CHEBI:15378"/>
        <dbReference type="ChEBI" id="CHEBI:17544"/>
        <dbReference type="ChEBI" id="CHEBI:30616"/>
        <dbReference type="ChEBI" id="CHEBI:43474"/>
        <dbReference type="ChEBI" id="CHEBI:83144"/>
        <dbReference type="ChEBI" id="CHEBI:83145"/>
        <dbReference type="ChEBI" id="CHEBI:456216"/>
        <dbReference type="EC" id="6.3.4.14"/>
    </reaction>
</comment>
<evidence type="ECO:0000259" key="14">
    <source>
        <dbReference type="PROSITE" id="PS50975"/>
    </source>
</evidence>
<keyword evidence="6" id="KW-0479">Metal-binding</keyword>
<dbReference type="SUPFAM" id="SSF52440">
    <property type="entry name" value="PreATP-grasp domain"/>
    <property type="match status" value="1"/>
</dbReference>
<dbReference type="InterPro" id="IPR004549">
    <property type="entry name" value="Acetyl_CoA_COase_biotin_COase"/>
</dbReference>
<dbReference type="InterPro" id="IPR005479">
    <property type="entry name" value="CPAse_ATP-bd"/>
</dbReference>
<dbReference type="NCBIfam" id="NF006367">
    <property type="entry name" value="PRK08591.1"/>
    <property type="match status" value="1"/>
</dbReference>
<dbReference type="GO" id="GO:0006633">
    <property type="term" value="P:fatty acid biosynthetic process"/>
    <property type="evidence" value="ECO:0007669"/>
    <property type="project" value="UniProtKB-KW"/>
</dbReference>
<evidence type="ECO:0000256" key="13">
    <source>
        <dbReference type="RuleBase" id="RU365063"/>
    </source>
</evidence>
<comment type="subunit">
    <text evidence="3 13">Acetyl-CoA carboxylase is a heterohexamer of biotin carboxyl carrier protein, biotin carboxylase and the two subunits of carboxyl transferase in a 2:2 complex.</text>
</comment>
<feature type="domain" description="ATP-grasp" evidence="14">
    <location>
        <begin position="120"/>
        <end position="317"/>
    </location>
</feature>
<organism evidence="16 17">
    <name type="scientific">Alkaliphilus oremlandii (strain OhILAs)</name>
    <name type="common">Clostridium oremlandii (strain OhILAs)</name>
    <dbReference type="NCBI Taxonomy" id="350688"/>
    <lineage>
        <taxon>Bacteria</taxon>
        <taxon>Bacillati</taxon>
        <taxon>Bacillota</taxon>
        <taxon>Clostridia</taxon>
        <taxon>Peptostreptococcales</taxon>
        <taxon>Natronincolaceae</taxon>
        <taxon>Alkaliphilus</taxon>
    </lineage>
</organism>
<proteinExistence type="predicted"/>
<dbReference type="InterPro" id="IPR011761">
    <property type="entry name" value="ATP-grasp"/>
</dbReference>
<dbReference type="Pfam" id="PF00289">
    <property type="entry name" value="Biotin_carb_N"/>
    <property type="match status" value="1"/>
</dbReference>
<dbReference type="GO" id="GO:2001295">
    <property type="term" value="P:malonyl-CoA biosynthetic process"/>
    <property type="evidence" value="ECO:0007669"/>
    <property type="project" value="UniProtKB-UniPathway"/>
</dbReference>
<dbReference type="InterPro" id="IPR051602">
    <property type="entry name" value="ACC_Biotin_Carboxylase"/>
</dbReference>
<dbReference type="GO" id="GO:0004075">
    <property type="term" value="F:biotin carboxylase activity"/>
    <property type="evidence" value="ECO:0007669"/>
    <property type="project" value="UniProtKB-EC"/>
</dbReference>
<dbReference type="FunFam" id="3.30.470.20:FF:000028">
    <property type="entry name" value="Methylcrotonoyl-CoA carboxylase subunit alpha, mitochondrial"/>
    <property type="match status" value="1"/>
</dbReference>
<feature type="domain" description="Biotin carboxylation" evidence="15">
    <location>
        <begin position="1"/>
        <end position="446"/>
    </location>
</feature>
<dbReference type="SUPFAM" id="SSF51246">
    <property type="entry name" value="Rudiment single hybrid motif"/>
    <property type="match status" value="1"/>
</dbReference>
<dbReference type="InterPro" id="IPR011054">
    <property type="entry name" value="Rudment_hybrid_motif"/>
</dbReference>
<protein>
    <recommendedName>
        <fullName evidence="4 13">Biotin carboxylase</fullName>
        <ecNumber evidence="4 13">6.3.4.14</ecNumber>
    </recommendedName>
    <alternativeName>
        <fullName evidence="13">Acetyl-coenzyme A carboxylase biotin carboxylase subunit A</fullName>
    </alternativeName>
</protein>
<dbReference type="UniPathway" id="UPA00655">
    <property type="reaction ID" value="UER00711"/>
</dbReference>
<dbReference type="SUPFAM" id="SSF56059">
    <property type="entry name" value="Glutathione synthetase ATP-binding domain-like"/>
    <property type="match status" value="1"/>
</dbReference>
<dbReference type="AlphaFoldDB" id="A8MLP0"/>
<keyword evidence="17" id="KW-1185">Reference proteome</keyword>
<gene>
    <name evidence="16" type="ordered locus">Clos_0395</name>
</gene>
<dbReference type="EC" id="6.3.4.14" evidence="4 13"/>
<keyword evidence="9" id="KW-0460">Magnesium</keyword>
<evidence type="ECO:0000313" key="16">
    <source>
        <dbReference type="EMBL" id="ABW17957.1"/>
    </source>
</evidence>
<evidence type="ECO:0000256" key="12">
    <source>
        <dbReference type="PROSITE-ProRule" id="PRU00409"/>
    </source>
</evidence>
<accession>A8MLP0</accession>
<dbReference type="SMART" id="SM00878">
    <property type="entry name" value="Biotin_carb_C"/>
    <property type="match status" value="1"/>
</dbReference>
<comment type="function">
    <text evidence="1 13">This protein is a component of the acetyl coenzyme A carboxylase complex; first, biotin carboxylase catalyzes the carboxylation of the carrier protein and then the transcarboxylase transfers the carboxyl group to form malonyl-CoA.</text>
</comment>
<evidence type="ECO:0000256" key="10">
    <source>
        <dbReference type="ARBA" id="ARBA00023267"/>
    </source>
</evidence>
<dbReference type="Pfam" id="PF02785">
    <property type="entry name" value="Biotin_carb_C"/>
    <property type="match status" value="1"/>
</dbReference>
<evidence type="ECO:0000313" key="17">
    <source>
        <dbReference type="Proteomes" id="UP000000269"/>
    </source>
</evidence>
<keyword evidence="10 13" id="KW-0092">Biotin</keyword>
<dbReference type="InterPro" id="IPR005481">
    <property type="entry name" value="BC-like_N"/>
</dbReference>
<evidence type="ECO:0000256" key="1">
    <source>
        <dbReference type="ARBA" id="ARBA00003761"/>
    </source>
</evidence>
<keyword evidence="8 12" id="KW-0067">ATP-binding</keyword>
<sequence length="455" mass="50832">MFKKILVANRGEIALRIIRTCKEMGIKTVAVYSEADTDSVHVHFADEAICIGPAPSKKSYLNLNHIISAALVTGCEAIHPGYGFLSENPALVDACESNGIRFIGPYKEHIEKMGNKAEARKTMIEAGVPVVPGSKNATNEAIEALGIAEEIGFPVMVKAASGGGGRGMRVIHNRDEFINKFNMAKSESSTAFNDDAMYVEKFIEEPRHIEFQILADTFGNIIHLGERDCSLQRRNQKVLEEAPCQIISEELRNKMGQMALRAAKAVGYVNAGTIEFLLDKHHNFYFIEMNTRIQVEHPITEMVTGIDLIREQIKIAYGEKLNRTQEEIKIQGHAIECRINAENPLENFRPCPGEIEGYLSPGGYQVRLDSHIYSGYTVPPTYDSMIGKLIVWGKNRTEAIQRMKRALDETVVTGILTNIDFQKTILNNDKFLINQIDTSFIEREILSNSLNVKEG</sequence>
<dbReference type="PROSITE" id="PS50975">
    <property type="entry name" value="ATP_GRASP"/>
    <property type="match status" value="1"/>
</dbReference>